<dbReference type="PANTHER" id="PTHR30273">
    <property type="entry name" value="PERIPLASMIC SIGNAL SENSOR AND SIGMA FACTOR ACTIVATOR FECR-RELATED"/>
    <property type="match status" value="1"/>
</dbReference>
<dbReference type="EMBL" id="FQVF01000011">
    <property type="protein sequence ID" value="SHF74745.1"/>
    <property type="molecule type" value="Genomic_DNA"/>
</dbReference>
<dbReference type="PIRSF" id="PIRSF018266">
    <property type="entry name" value="FecR"/>
    <property type="match status" value="1"/>
</dbReference>
<dbReference type="Proteomes" id="UP000184517">
    <property type="component" value="Unassembled WGS sequence"/>
</dbReference>
<feature type="domain" description="FecR protein" evidence="1">
    <location>
        <begin position="130"/>
        <end position="224"/>
    </location>
</feature>
<dbReference type="OrthoDB" id="7032198at2"/>
<evidence type="ECO:0000313" key="4">
    <source>
        <dbReference type="Proteomes" id="UP000184517"/>
    </source>
</evidence>
<organism evidence="3 4">
    <name type="scientific">Marinomonas polaris DSM 16579</name>
    <dbReference type="NCBI Taxonomy" id="1122206"/>
    <lineage>
        <taxon>Bacteria</taxon>
        <taxon>Pseudomonadati</taxon>
        <taxon>Pseudomonadota</taxon>
        <taxon>Gammaproteobacteria</taxon>
        <taxon>Oceanospirillales</taxon>
        <taxon>Oceanospirillaceae</taxon>
        <taxon>Marinomonas</taxon>
    </lineage>
</organism>
<dbReference type="AlphaFoldDB" id="A0A1M5E6D7"/>
<dbReference type="Pfam" id="PF16220">
    <property type="entry name" value="DUF4880"/>
    <property type="match status" value="1"/>
</dbReference>
<keyword evidence="4" id="KW-1185">Reference proteome</keyword>
<dbReference type="InterPro" id="IPR006860">
    <property type="entry name" value="FecR"/>
</dbReference>
<dbReference type="Pfam" id="PF04773">
    <property type="entry name" value="FecR"/>
    <property type="match status" value="1"/>
</dbReference>
<dbReference type="InterPro" id="IPR012373">
    <property type="entry name" value="Ferrdict_sens_TM"/>
</dbReference>
<dbReference type="Gene3D" id="3.55.50.30">
    <property type="match status" value="1"/>
</dbReference>
<dbReference type="PANTHER" id="PTHR30273:SF2">
    <property type="entry name" value="PROTEIN FECR"/>
    <property type="match status" value="1"/>
</dbReference>
<dbReference type="Gene3D" id="2.60.120.1440">
    <property type="match status" value="1"/>
</dbReference>
<feature type="domain" description="FecR N-terminal" evidence="2">
    <location>
        <begin position="13"/>
        <end position="54"/>
    </location>
</feature>
<evidence type="ECO:0000313" key="3">
    <source>
        <dbReference type="EMBL" id="SHF74745.1"/>
    </source>
</evidence>
<proteinExistence type="predicted"/>
<sequence length="338" mass="37271">MASSQPSNYVHLEAAAEWFAVLADKPVAEADQLAWQQWLNEDEAHRQAWLQVESVGAMFSSFQDNGSQQSARYVLDTTSSMNSRSMSSSSMNRRQLMKGVLGVTGVAALGWIGWSETPLPRIASAWMADFHTQVGQVSAYDLEDGTKAWLNTNSAMNRSYGRDYRDLSLVTGEILVQTKASSDSRAFSVSCAHGVIRSGVDKTRFCVRQLSDKQTVLAVYEGAVSLAPFGSQLSRALHAGEEVIFSSHAMADTQPASLLYESWRNGLLIVEDMPLANFMAEIGRYHYGHINLDPSVADLRVVGTFPIHDMDLVLSMLSKSFPIRIKHPLSWWVSISAA</sequence>
<dbReference type="RefSeq" id="WP_072840071.1">
    <property type="nucleotide sequence ID" value="NZ_FQVF01000011.1"/>
</dbReference>
<dbReference type="STRING" id="1122206.SAMN02745753_02547"/>
<evidence type="ECO:0000259" key="2">
    <source>
        <dbReference type="Pfam" id="PF16220"/>
    </source>
</evidence>
<protein>
    <submittedName>
        <fullName evidence="3">FecR family protein</fullName>
    </submittedName>
</protein>
<gene>
    <name evidence="3" type="ORF">SAMN02745753_02547</name>
</gene>
<name>A0A1M5E6D7_9GAMM</name>
<evidence type="ECO:0000259" key="1">
    <source>
        <dbReference type="Pfam" id="PF04773"/>
    </source>
</evidence>
<accession>A0A1M5E6D7</accession>
<dbReference type="GO" id="GO:0016989">
    <property type="term" value="F:sigma factor antagonist activity"/>
    <property type="evidence" value="ECO:0007669"/>
    <property type="project" value="TreeGrafter"/>
</dbReference>
<dbReference type="InterPro" id="IPR032623">
    <property type="entry name" value="FecR_N"/>
</dbReference>
<reference evidence="4" key="1">
    <citation type="submission" date="2016-11" db="EMBL/GenBank/DDBJ databases">
        <authorList>
            <person name="Varghese N."/>
            <person name="Submissions S."/>
        </authorList>
    </citation>
    <scope>NUCLEOTIDE SEQUENCE [LARGE SCALE GENOMIC DNA]</scope>
    <source>
        <strain evidence="4">DSM 16579</strain>
    </source>
</reference>